<name>A0A7R9HUN4_9NEOP</name>
<organism evidence="2">
    <name type="scientific">Timema monikensis</name>
    <dbReference type="NCBI Taxonomy" id="170555"/>
    <lineage>
        <taxon>Eukaryota</taxon>
        <taxon>Metazoa</taxon>
        <taxon>Ecdysozoa</taxon>
        <taxon>Arthropoda</taxon>
        <taxon>Hexapoda</taxon>
        <taxon>Insecta</taxon>
        <taxon>Pterygota</taxon>
        <taxon>Neoptera</taxon>
        <taxon>Polyneoptera</taxon>
        <taxon>Phasmatodea</taxon>
        <taxon>Timematodea</taxon>
        <taxon>Timematoidea</taxon>
        <taxon>Timematidae</taxon>
        <taxon>Timema</taxon>
    </lineage>
</organism>
<evidence type="ECO:0000313" key="2">
    <source>
        <dbReference type="EMBL" id="CAD7435775.1"/>
    </source>
</evidence>
<accession>A0A7R9HUN4</accession>
<protein>
    <submittedName>
        <fullName evidence="2">Uncharacterized protein</fullName>
    </submittedName>
</protein>
<keyword evidence="1" id="KW-1133">Transmembrane helix</keyword>
<proteinExistence type="predicted"/>
<reference evidence="2" key="1">
    <citation type="submission" date="2020-11" db="EMBL/GenBank/DDBJ databases">
        <authorList>
            <person name="Tran Van P."/>
        </authorList>
    </citation>
    <scope>NUCLEOTIDE SEQUENCE</scope>
</reference>
<feature type="transmembrane region" description="Helical" evidence="1">
    <location>
        <begin position="60"/>
        <end position="81"/>
    </location>
</feature>
<keyword evidence="1" id="KW-0472">Membrane</keyword>
<dbReference type="EMBL" id="OB802727">
    <property type="protein sequence ID" value="CAD7435775.1"/>
    <property type="molecule type" value="Genomic_DNA"/>
</dbReference>
<dbReference type="AlphaFoldDB" id="A0A7R9HUN4"/>
<evidence type="ECO:0000256" key="1">
    <source>
        <dbReference type="SAM" id="Phobius"/>
    </source>
</evidence>
<sequence length="83" mass="9600">MRCSLSFGSLSILERNDKAIILRTDNQQMAHLVSSIIDGYHDLMENKSGEYPYILALHPYILALHPYILALHPYIFIVMLIRQ</sequence>
<gene>
    <name evidence="2" type="ORF">TMSB3V08_LOCUS12421</name>
</gene>
<keyword evidence="1" id="KW-0812">Transmembrane</keyword>